<sequence length="96" mass="11189">MFRSCRSDYWITDNLHVDPFVNRMSSYEFSFLSLPLLRSQLIKRRDSSVGVHNEIGKLVATLKMLEAVLNEAAEEKQVKDRAVKIWLEELKDVVYA</sequence>
<dbReference type="Pfam" id="PF18052">
    <property type="entry name" value="Rx_N"/>
    <property type="match status" value="1"/>
</dbReference>
<evidence type="ECO:0000313" key="6">
    <source>
        <dbReference type="EMBL" id="KAF9615760.1"/>
    </source>
</evidence>
<keyword evidence="3" id="KW-0611">Plant defense</keyword>
<evidence type="ECO:0000259" key="5">
    <source>
        <dbReference type="Pfam" id="PF18052"/>
    </source>
</evidence>
<evidence type="ECO:0000256" key="3">
    <source>
        <dbReference type="ARBA" id="ARBA00022821"/>
    </source>
</evidence>
<evidence type="ECO:0000256" key="4">
    <source>
        <dbReference type="SAM" id="Coils"/>
    </source>
</evidence>
<accession>A0A835M1R0</accession>
<feature type="coiled-coil region" evidence="4">
    <location>
        <begin position="55"/>
        <end position="82"/>
    </location>
</feature>
<dbReference type="InterPro" id="IPR041118">
    <property type="entry name" value="Rx_N"/>
</dbReference>
<keyword evidence="7" id="KW-1185">Reference proteome</keyword>
<proteinExistence type="predicted"/>
<name>A0A835M1R0_9MAGN</name>
<evidence type="ECO:0000313" key="7">
    <source>
        <dbReference type="Proteomes" id="UP000631114"/>
    </source>
</evidence>
<keyword evidence="2" id="KW-0547">Nucleotide-binding</keyword>
<feature type="domain" description="Disease resistance N-terminal" evidence="5">
    <location>
        <begin position="37"/>
        <end position="95"/>
    </location>
</feature>
<dbReference type="AlphaFoldDB" id="A0A835M1R0"/>
<organism evidence="6 7">
    <name type="scientific">Coptis chinensis</name>
    <dbReference type="NCBI Taxonomy" id="261450"/>
    <lineage>
        <taxon>Eukaryota</taxon>
        <taxon>Viridiplantae</taxon>
        <taxon>Streptophyta</taxon>
        <taxon>Embryophyta</taxon>
        <taxon>Tracheophyta</taxon>
        <taxon>Spermatophyta</taxon>
        <taxon>Magnoliopsida</taxon>
        <taxon>Ranunculales</taxon>
        <taxon>Ranunculaceae</taxon>
        <taxon>Coptidoideae</taxon>
        <taxon>Coptis</taxon>
    </lineage>
</organism>
<dbReference type="OrthoDB" id="2018467at2759"/>
<keyword evidence="1" id="KW-0677">Repeat</keyword>
<protein>
    <recommendedName>
        <fullName evidence="5">Disease resistance N-terminal domain-containing protein</fullName>
    </recommendedName>
</protein>
<evidence type="ECO:0000256" key="1">
    <source>
        <dbReference type="ARBA" id="ARBA00022737"/>
    </source>
</evidence>
<comment type="caution">
    <text evidence="6">The sequence shown here is derived from an EMBL/GenBank/DDBJ whole genome shotgun (WGS) entry which is preliminary data.</text>
</comment>
<reference evidence="6 7" key="1">
    <citation type="submission" date="2020-10" db="EMBL/GenBank/DDBJ databases">
        <title>The Coptis chinensis genome and diversification of protoberbering-type alkaloids.</title>
        <authorList>
            <person name="Wang B."/>
            <person name="Shu S."/>
            <person name="Song C."/>
            <person name="Liu Y."/>
        </authorList>
    </citation>
    <scope>NUCLEOTIDE SEQUENCE [LARGE SCALE GENOMIC DNA]</scope>
    <source>
        <strain evidence="6">HL-2020</strain>
        <tissue evidence="6">Leaf</tissue>
    </source>
</reference>
<dbReference type="GO" id="GO:0000166">
    <property type="term" value="F:nucleotide binding"/>
    <property type="evidence" value="ECO:0007669"/>
    <property type="project" value="UniProtKB-KW"/>
</dbReference>
<gene>
    <name evidence="6" type="ORF">IFM89_026226</name>
</gene>
<dbReference type="GO" id="GO:0006952">
    <property type="term" value="P:defense response"/>
    <property type="evidence" value="ECO:0007669"/>
    <property type="project" value="UniProtKB-KW"/>
</dbReference>
<dbReference type="Proteomes" id="UP000631114">
    <property type="component" value="Unassembled WGS sequence"/>
</dbReference>
<evidence type="ECO:0000256" key="2">
    <source>
        <dbReference type="ARBA" id="ARBA00022741"/>
    </source>
</evidence>
<dbReference type="Gene3D" id="1.20.5.4130">
    <property type="match status" value="1"/>
</dbReference>
<dbReference type="EMBL" id="JADFTS010000003">
    <property type="protein sequence ID" value="KAF9615760.1"/>
    <property type="molecule type" value="Genomic_DNA"/>
</dbReference>
<keyword evidence="4" id="KW-0175">Coiled coil</keyword>